<protein>
    <submittedName>
        <fullName evidence="7">Iron-siderophore ABC transporter substrate-binding protein</fullName>
    </submittedName>
</protein>
<feature type="domain" description="Fe/B12 periplasmic-binding" evidence="6">
    <location>
        <begin position="94"/>
        <end position="344"/>
    </location>
</feature>
<dbReference type="PROSITE" id="PS50983">
    <property type="entry name" value="FE_B12_PBP"/>
    <property type="match status" value="1"/>
</dbReference>
<dbReference type="PANTHER" id="PTHR30532:SF25">
    <property type="entry name" value="IRON(III) DICITRATE-BINDING PERIPLASMIC PROTEIN"/>
    <property type="match status" value="1"/>
</dbReference>
<evidence type="ECO:0000256" key="2">
    <source>
        <dbReference type="ARBA" id="ARBA00008814"/>
    </source>
</evidence>
<dbReference type="InterPro" id="IPR051313">
    <property type="entry name" value="Bact_iron-sidero_bind"/>
</dbReference>
<dbReference type="Gene3D" id="3.40.50.1980">
    <property type="entry name" value="Nitrogenase molybdenum iron protein domain"/>
    <property type="match status" value="2"/>
</dbReference>
<reference evidence="7 8" key="1">
    <citation type="submission" date="2020-06" db="EMBL/GenBank/DDBJ databases">
        <title>Taxonomy, biology and ecology of Rhodococcus bacteria occurring in California pistachio and other woody hosts as revealed by genome sequence analyses.</title>
        <authorList>
            <person name="Gai Y."/>
            <person name="Riely B."/>
        </authorList>
    </citation>
    <scope>NUCLEOTIDE SEQUENCE [LARGE SCALE GENOMIC DNA]</scope>
    <source>
        <strain evidence="7 8">BP-281</strain>
    </source>
</reference>
<name>A0ABS7P537_9NOCA</name>
<dbReference type="PANTHER" id="PTHR30532">
    <property type="entry name" value="IRON III DICITRATE-BINDING PERIPLASMIC PROTEIN"/>
    <property type="match status" value="1"/>
</dbReference>
<dbReference type="InterPro" id="IPR002491">
    <property type="entry name" value="ABC_transptr_periplasmic_BD"/>
</dbReference>
<proteinExistence type="inferred from homology"/>
<organism evidence="7 8">
    <name type="scientific">Rhodococcoides corynebacterioides</name>
    <dbReference type="NCBI Taxonomy" id="53972"/>
    <lineage>
        <taxon>Bacteria</taxon>
        <taxon>Bacillati</taxon>
        <taxon>Actinomycetota</taxon>
        <taxon>Actinomycetes</taxon>
        <taxon>Mycobacteriales</taxon>
        <taxon>Nocardiaceae</taxon>
        <taxon>Rhodococcoides</taxon>
    </lineage>
</organism>
<accession>A0ABS7P537</accession>
<dbReference type="Proteomes" id="UP000825228">
    <property type="component" value="Unassembled WGS sequence"/>
</dbReference>
<evidence type="ECO:0000256" key="5">
    <source>
        <dbReference type="SAM" id="MobiDB-lite"/>
    </source>
</evidence>
<dbReference type="CDD" id="cd01146">
    <property type="entry name" value="FhuD"/>
    <property type="match status" value="1"/>
</dbReference>
<keyword evidence="8" id="KW-1185">Reference proteome</keyword>
<sequence>MTSSCHPPSSLELSGVSPTVPPTGRRHEVRLPLPRTSTVRSSVRPVALVIAAVATASLALSACSSPGADDNAPDATRTVDHARGATEVPADPVRVITLEPVELDTSVALGVIPVGTTVLSEATGVPAYLGPEAEQIPTVGTVAEPRLEAIAALEPDLILGTDTRHGDFYDRLAAIAPTVFMASQSDPWQDNVRLVGRALGRESRAEEVLGEYTARCAEVAAAHDTAGRTAQLIRPRDDVLTLYGPLSFAGSTLECAGFTTPPRPEWGDEISVDLSPELVSQAEADLVLVTTVDPGADTPLPAPIVADPAVFPDPHPVDQSTWITGVGPKGGQAVLDDLERILAR</sequence>
<evidence type="ECO:0000256" key="3">
    <source>
        <dbReference type="ARBA" id="ARBA00022448"/>
    </source>
</evidence>
<comment type="subcellular location">
    <subcellularLocation>
        <location evidence="1">Cell envelope</location>
    </subcellularLocation>
</comment>
<gene>
    <name evidence="7" type="ORF">HQ603_06020</name>
</gene>
<keyword evidence="4" id="KW-0732">Signal</keyword>
<evidence type="ECO:0000313" key="8">
    <source>
        <dbReference type="Proteomes" id="UP000825228"/>
    </source>
</evidence>
<dbReference type="Pfam" id="PF01497">
    <property type="entry name" value="Peripla_BP_2"/>
    <property type="match status" value="1"/>
</dbReference>
<feature type="region of interest" description="Disordered" evidence="5">
    <location>
        <begin position="1"/>
        <end position="27"/>
    </location>
</feature>
<comment type="caution">
    <text evidence="7">The sequence shown here is derived from an EMBL/GenBank/DDBJ whole genome shotgun (WGS) entry which is preliminary data.</text>
</comment>
<evidence type="ECO:0000313" key="7">
    <source>
        <dbReference type="EMBL" id="MBY6366306.1"/>
    </source>
</evidence>
<evidence type="ECO:0000259" key="6">
    <source>
        <dbReference type="PROSITE" id="PS50983"/>
    </source>
</evidence>
<comment type="similarity">
    <text evidence="2">Belongs to the bacterial solute-binding protein 8 family.</text>
</comment>
<dbReference type="SUPFAM" id="SSF53807">
    <property type="entry name" value="Helical backbone' metal receptor"/>
    <property type="match status" value="1"/>
</dbReference>
<evidence type="ECO:0000256" key="4">
    <source>
        <dbReference type="ARBA" id="ARBA00022729"/>
    </source>
</evidence>
<evidence type="ECO:0000256" key="1">
    <source>
        <dbReference type="ARBA" id="ARBA00004196"/>
    </source>
</evidence>
<keyword evidence="3" id="KW-0813">Transport</keyword>
<dbReference type="EMBL" id="JABUBU010000002">
    <property type="protein sequence ID" value="MBY6366306.1"/>
    <property type="molecule type" value="Genomic_DNA"/>
</dbReference>